<dbReference type="EMBL" id="JACJHR010000005">
    <property type="protein sequence ID" value="MBB2498581.1"/>
    <property type="molecule type" value="Genomic_DNA"/>
</dbReference>
<evidence type="ECO:0000313" key="2">
    <source>
        <dbReference type="EMBL" id="MBB2498581.1"/>
    </source>
</evidence>
<evidence type="ECO:0000256" key="1">
    <source>
        <dbReference type="ARBA" id="ARBA00005721"/>
    </source>
</evidence>
<reference evidence="2 3" key="1">
    <citation type="submission" date="2020-08" db="EMBL/GenBank/DDBJ databases">
        <title>Amycolatopsis echigonensis JCM 21831.</title>
        <authorList>
            <person name="Tedsree N."/>
            <person name="Kuncharoen N."/>
            <person name="Likhitwitayawuid K."/>
            <person name="Tanasupawat S."/>
        </authorList>
    </citation>
    <scope>NUCLEOTIDE SEQUENCE [LARGE SCALE GENOMIC DNA]</scope>
    <source>
        <strain evidence="2 3">JCM 21831</strain>
    </source>
</reference>
<proteinExistence type="inferred from homology"/>
<dbReference type="GO" id="GO:0003684">
    <property type="term" value="F:damaged DNA binding"/>
    <property type="evidence" value="ECO:0007669"/>
    <property type="project" value="InterPro"/>
</dbReference>
<evidence type="ECO:0000313" key="3">
    <source>
        <dbReference type="Proteomes" id="UP000550260"/>
    </source>
</evidence>
<sequence length="130" mass="13513">MAVAAERAGVLAPEERGSLAIGEHVLERLAARAASEVDRVGGAAGRTLGISLGGEALDRSAKASARIAGGEVELDVRISLEYPAPVGATTERVRGHLRERVEELTGMPVRRVGITVTALHTEAAGRGRVE</sequence>
<dbReference type="InterPro" id="IPR005531">
    <property type="entry name" value="Asp23"/>
</dbReference>
<comment type="caution">
    <text evidence="2">The sequence shown here is derived from an EMBL/GenBank/DDBJ whole genome shotgun (WGS) entry which is preliminary data.</text>
</comment>
<dbReference type="GO" id="GO:0006281">
    <property type="term" value="P:DNA repair"/>
    <property type="evidence" value="ECO:0007669"/>
    <property type="project" value="InterPro"/>
</dbReference>
<dbReference type="Pfam" id="PF03780">
    <property type="entry name" value="Asp23"/>
    <property type="match status" value="1"/>
</dbReference>
<dbReference type="AlphaFoldDB" id="A0A8E1VUJ4"/>
<comment type="similarity">
    <text evidence="1">Belongs to the asp23 family.</text>
</comment>
<name>A0A8E1VUJ4_9PSEU</name>
<accession>A0A8E1VUJ4</accession>
<dbReference type="RefSeq" id="WP_183123125.1">
    <property type="nucleotide sequence ID" value="NZ_JACJHR010000005.1"/>
</dbReference>
<dbReference type="Proteomes" id="UP000550260">
    <property type="component" value="Unassembled WGS sequence"/>
</dbReference>
<protein>
    <submittedName>
        <fullName evidence="2">Asp23/Gls24 family envelope stress response protein</fullName>
    </submittedName>
</protein>
<gene>
    <name evidence="2" type="ORF">H5411_05455</name>
</gene>
<organism evidence="2 3">
    <name type="scientific">Amycolatopsis echigonensis</name>
    <dbReference type="NCBI Taxonomy" id="2576905"/>
    <lineage>
        <taxon>Bacteria</taxon>
        <taxon>Bacillati</taxon>
        <taxon>Actinomycetota</taxon>
        <taxon>Actinomycetes</taxon>
        <taxon>Pseudonocardiales</taxon>
        <taxon>Pseudonocardiaceae</taxon>
        <taxon>Amycolatopsis</taxon>
    </lineage>
</organism>